<evidence type="ECO:0000256" key="1">
    <source>
        <dbReference type="SAM" id="MobiDB-lite"/>
    </source>
</evidence>
<gene>
    <name evidence="3" type="ORF">K1X11_019970</name>
</gene>
<feature type="chain" id="PRO_5046370447" evidence="2">
    <location>
        <begin position="25"/>
        <end position="204"/>
    </location>
</feature>
<reference evidence="3 4" key="2">
    <citation type="submission" date="2023-12" db="EMBL/GenBank/DDBJ databases">
        <title>Description of an unclassified Opitutus bacterium of Verrucomicrobiota.</title>
        <authorList>
            <person name="Zhang D.-F."/>
        </authorList>
    </citation>
    <scope>NUCLEOTIDE SEQUENCE [LARGE SCALE GENOMIC DNA]</scope>
    <source>
        <strain evidence="3 4">WL0086</strain>
    </source>
</reference>
<protein>
    <submittedName>
        <fullName evidence="3">Uncharacterized protein</fullName>
    </submittedName>
</protein>
<evidence type="ECO:0000256" key="2">
    <source>
        <dbReference type="SAM" id="SignalP"/>
    </source>
</evidence>
<reference evidence="3 4" key="1">
    <citation type="submission" date="2021-08" db="EMBL/GenBank/DDBJ databases">
        <authorList>
            <person name="Zhang D."/>
            <person name="Zhang A."/>
            <person name="Wang L."/>
        </authorList>
    </citation>
    <scope>NUCLEOTIDE SEQUENCE [LARGE SCALE GENOMIC DNA]</scope>
    <source>
        <strain evidence="3 4">WL0086</strain>
    </source>
</reference>
<dbReference type="Proteomes" id="UP000738431">
    <property type="component" value="Chromosome"/>
</dbReference>
<feature type="signal peptide" evidence="2">
    <location>
        <begin position="1"/>
        <end position="24"/>
    </location>
</feature>
<evidence type="ECO:0000313" key="3">
    <source>
        <dbReference type="EMBL" id="WRQ87099.1"/>
    </source>
</evidence>
<dbReference type="EMBL" id="CP139781">
    <property type="protein sequence ID" value="WRQ87099.1"/>
    <property type="molecule type" value="Genomic_DNA"/>
</dbReference>
<feature type="region of interest" description="Disordered" evidence="1">
    <location>
        <begin position="45"/>
        <end position="74"/>
    </location>
</feature>
<keyword evidence="2" id="KW-0732">Signal</keyword>
<proteinExistence type="predicted"/>
<organism evidence="3 4">
    <name type="scientific">Actomonas aquatica</name>
    <dbReference type="NCBI Taxonomy" id="2866162"/>
    <lineage>
        <taxon>Bacteria</taxon>
        <taxon>Pseudomonadati</taxon>
        <taxon>Verrucomicrobiota</taxon>
        <taxon>Opitutia</taxon>
        <taxon>Opitutales</taxon>
        <taxon>Opitutaceae</taxon>
        <taxon>Actomonas</taxon>
    </lineage>
</organism>
<evidence type="ECO:0000313" key="4">
    <source>
        <dbReference type="Proteomes" id="UP000738431"/>
    </source>
</evidence>
<sequence length="204" mass="22289">MASPTRLLTAVLLLATLATTTLPAQEPPPSRRALSSEISDALTASLPKYNPPAKPAEGTDADATAADTDPWADLPKPKNGIVRLPRVVVEGNRPPIFSEREIHTRQGLADLAVKRYFKSDTLLALNRFTLPLVGMGKEAFAMLLYDQDERLRLLSEYGADADLLDALGETTRATELRDLLNDTLSHEPLFLSSARTPFRDARGQ</sequence>
<name>A0ABZ1C938_9BACT</name>
<dbReference type="RefSeq" id="WP_221029487.1">
    <property type="nucleotide sequence ID" value="NZ_CP139781.1"/>
</dbReference>
<accession>A0ABZ1C938</accession>
<keyword evidence="4" id="KW-1185">Reference proteome</keyword>